<dbReference type="Proteomes" id="UP001642540">
    <property type="component" value="Unassembled WGS sequence"/>
</dbReference>
<reference evidence="1 2" key="1">
    <citation type="submission" date="2024-08" db="EMBL/GenBank/DDBJ databases">
        <authorList>
            <person name="Cucini C."/>
            <person name="Frati F."/>
        </authorList>
    </citation>
    <scope>NUCLEOTIDE SEQUENCE [LARGE SCALE GENOMIC DNA]</scope>
</reference>
<dbReference type="EMBL" id="CAXLJM020000039">
    <property type="protein sequence ID" value="CAL8107920.1"/>
    <property type="molecule type" value="Genomic_DNA"/>
</dbReference>
<comment type="caution">
    <text evidence="1">The sequence shown here is derived from an EMBL/GenBank/DDBJ whole genome shotgun (WGS) entry which is preliminary data.</text>
</comment>
<keyword evidence="2" id="KW-1185">Reference proteome</keyword>
<accession>A0ABP1QLY1</accession>
<gene>
    <name evidence="1" type="ORF">ODALV1_LOCUS12811</name>
</gene>
<evidence type="ECO:0000313" key="2">
    <source>
        <dbReference type="Proteomes" id="UP001642540"/>
    </source>
</evidence>
<evidence type="ECO:0000313" key="1">
    <source>
        <dbReference type="EMBL" id="CAL8107920.1"/>
    </source>
</evidence>
<proteinExistence type="predicted"/>
<name>A0ABP1QLY1_9HEXA</name>
<protein>
    <submittedName>
        <fullName evidence="1">Uncharacterized protein</fullName>
    </submittedName>
</protein>
<sequence length="314" mass="36655">MESYTADSVEKIPCQPDKIQKCTNLYVNRKALLDAYLEIVEEVLSYFRRNNRYQHLLRLAEARGHGRTLGPHIEIYWSAMEAWEIIAERIKPFAQKLTQASKQEMELQKLSIFKTEGCEWVEMMAEGDPKELDRLLEEENVKLDAGKALLQQLKEQWDFLKESLKEYIVVGKQQVLECKRRQESLQVLLRLAEAMGHGRTLGPHLELYWSANEAHDTVAQCIKEFELKILLGAQQEAQWDKLLPFYSKSFGWVTTMLKEDPTELERQLEEAKMKVDAGNVYAQKVKEEWNSSKENLLKYIFVATKQARVLLQDE</sequence>
<organism evidence="1 2">
    <name type="scientific">Orchesella dallaii</name>
    <dbReference type="NCBI Taxonomy" id="48710"/>
    <lineage>
        <taxon>Eukaryota</taxon>
        <taxon>Metazoa</taxon>
        <taxon>Ecdysozoa</taxon>
        <taxon>Arthropoda</taxon>
        <taxon>Hexapoda</taxon>
        <taxon>Collembola</taxon>
        <taxon>Entomobryomorpha</taxon>
        <taxon>Entomobryoidea</taxon>
        <taxon>Orchesellidae</taxon>
        <taxon>Orchesellinae</taxon>
        <taxon>Orchesella</taxon>
    </lineage>
</organism>